<dbReference type="InterPro" id="IPR038446">
    <property type="entry name" value="CEBP_ZZ_sf"/>
</dbReference>
<protein>
    <recommendedName>
        <fullName evidence="3">B box-type domain-containing protein</fullName>
    </recommendedName>
</protein>
<accession>A0A9P7GGX5</accession>
<evidence type="ECO:0000259" key="3">
    <source>
        <dbReference type="PROSITE" id="PS50119"/>
    </source>
</evidence>
<reference evidence="4" key="2">
    <citation type="submission" date="2021-10" db="EMBL/GenBank/DDBJ databases">
        <title>Phylogenomics reveals ancestral predisposition of the termite-cultivated fungus Termitomyces towards a domesticated lifestyle.</title>
        <authorList>
            <person name="Auxier B."/>
            <person name="Grum-Grzhimaylo A."/>
            <person name="Cardenas M.E."/>
            <person name="Lodge J.D."/>
            <person name="Laessoe T."/>
            <person name="Pedersen O."/>
            <person name="Smith M.E."/>
            <person name="Kuyper T.W."/>
            <person name="Franco-Molano E.A."/>
            <person name="Baroni T.J."/>
            <person name="Aanen D.K."/>
        </authorList>
    </citation>
    <scope>NUCLEOTIDE SEQUENCE</scope>
    <source>
        <strain evidence="4">D49</strain>
    </source>
</reference>
<dbReference type="CDD" id="cd20208">
    <property type="entry name" value="Bbox1_DUF2009"/>
    <property type="match status" value="1"/>
</dbReference>
<dbReference type="InterPro" id="IPR000315">
    <property type="entry name" value="Znf_B-box"/>
</dbReference>
<dbReference type="InterPro" id="IPR057668">
    <property type="entry name" value="E2_Ub-conjug_enz_C"/>
</dbReference>
<dbReference type="Pfam" id="PF22586">
    <property type="entry name" value="ANCHR-like_BBOX"/>
    <property type="match status" value="1"/>
</dbReference>
<gene>
    <name evidence="4" type="ORF">H0H81_002074</name>
</gene>
<evidence type="ECO:0000256" key="1">
    <source>
        <dbReference type="PROSITE-ProRule" id="PRU00024"/>
    </source>
</evidence>
<dbReference type="Gene3D" id="4.10.640.40">
    <property type="entry name" value="Cytoplasmic polyadenylation element-binding protein, ZZ domain"/>
    <property type="match status" value="1"/>
</dbReference>
<feature type="domain" description="B box-type" evidence="3">
    <location>
        <begin position="56"/>
        <end position="102"/>
    </location>
</feature>
<feature type="compositionally biased region" description="Basic and acidic residues" evidence="2">
    <location>
        <begin position="120"/>
        <end position="134"/>
    </location>
</feature>
<evidence type="ECO:0000313" key="4">
    <source>
        <dbReference type="EMBL" id="KAG5649776.1"/>
    </source>
</evidence>
<dbReference type="SMART" id="SM00336">
    <property type="entry name" value="BBOX"/>
    <property type="match status" value="1"/>
</dbReference>
<dbReference type="Pfam" id="PF09418">
    <property type="entry name" value="DUF2009"/>
    <property type="match status" value="1"/>
</dbReference>
<dbReference type="GO" id="GO:0008270">
    <property type="term" value="F:zinc ion binding"/>
    <property type="evidence" value="ECO:0007669"/>
    <property type="project" value="UniProtKB-KW"/>
</dbReference>
<sequence length="641" mass="72792">MVTGLAKDDTAVTNSNPAFSLESILSDNHESVEHPGTITDRISPSGWDEEVRLNPVAEGFCVECEDQPAQVLCESCSDSYCEVCFAAQHRKGSRKRHAVKPLTGQVEKKAKTNNASVSEAMKRKSMEVDDGAKDDSDDEDWERVAAGPSSEVLGAQPAIGAKVGEWFIERAKYIPLRLTLPERKFLRLLEAALNVSEYTDKIDTIGFGLSKAKRIVQQIRELCAIMSGLMLAADYKHGQELFADRDFQANAEFYQQIFELGRRHKIMNPEKMRTTYGKLIYLLQDSQSPDVKELLNFSCIRPIKTVYAILEEYEALELLRDDLITIATKEIYSEGRARRDVQKDIKSKERAIETLAARYERNGLSQERIRQCLYSIGDNHAFLRANRDPCERMISYLKEYFHATQAKDSKCSLAIRSGRDGARLSHDHGKQYAYVLQSLTLWREILHDMFHLWSLAEQDLLAENVPYRLRDTGQGLNRVQAAPKTSRMMHNILYKAQKSVGTWIGSSVIHMGDHNVPNALMFIDKYTQIYRILLPICNTLSQISTLATKPALRSYIDDEFGSPENLTREILGDFFRHGFDGSGADNFFDAGSCIDGRLTSAWNWCASLEKKRYFPVFLLTGMCIFHEMDEALLLILRVCRL</sequence>
<proteinExistence type="predicted"/>
<keyword evidence="1" id="KW-0479">Metal-binding</keyword>
<dbReference type="Proteomes" id="UP000717328">
    <property type="component" value="Unassembled WGS sequence"/>
</dbReference>
<keyword evidence="5" id="KW-1185">Reference proteome</keyword>
<dbReference type="InterPro" id="IPR018553">
    <property type="entry name" value="E2_Ub-conjug_enz"/>
</dbReference>
<name>A0A9P7GGX5_9AGAR</name>
<evidence type="ECO:0000313" key="5">
    <source>
        <dbReference type="Proteomes" id="UP000717328"/>
    </source>
</evidence>
<dbReference type="PANTHER" id="PTHR31560:SF0">
    <property type="entry name" value="UPF0652 PROTEIN C22H10.08"/>
    <property type="match status" value="1"/>
</dbReference>
<organism evidence="4 5">
    <name type="scientific">Sphagnurus paluster</name>
    <dbReference type="NCBI Taxonomy" id="117069"/>
    <lineage>
        <taxon>Eukaryota</taxon>
        <taxon>Fungi</taxon>
        <taxon>Dikarya</taxon>
        <taxon>Basidiomycota</taxon>
        <taxon>Agaricomycotina</taxon>
        <taxon>Agaricomycetes</taxon>
        <taxon>Agaricomycetidae</taxon>
        <taxon>Agaricales</taxon>
        <taxon>Tricholomatineae</taxon>
        <taxon>Lyophyllaceae</taxon>
        <taxon>Sphagnurus</taxon>
    </lineage>
</organism>
<keyword evidence="1" id="KW-0863">Zinc-finger</keyword>
<keyword evidence="1" id="KW-0862">Zinc</keyword>
<dbReference type="OrthoDB" id="406045at2759"/>
<dbReference type="PANTHER" id="PTHR31560">
    <property type="entry name" value="UPF0652 PROTEIN C16A11.03C-RELATED"/>
    <property type="match status" value="1"/>
</dbReference>
<dbReference type="AlphaFoldDB" id="A0A9P7GGX5"/>
<dbReference type="EMBL" id="JABCKI010000712">
    <property type="protein sequence ID" value="KAG5649776.1"/>
    <property type="molecule type" value="Genomic_DNA"/>
</dbReference>
<reference evidence="4" key="1">
    <citation type="submission" date="2021-02" db="EMBL/GenBank/DDBJ databases">
        <authorList>
            <person name="Nieuwenhuis M."/>
            <person name="Van De Peppel L.J.J."/>
        </authorList>
    </citation>
    <scope>NUCLEOTIDE SEQUENCE</scope>
    <source>
        <strain evidence="4">D49</strain>
    </source>
</reference>
<comment type="caution">
    <text evidence="4">The sequence shown here is derived from an EMBL/GenBank/DDBJ whole genome shotgun (WGS) entry which is preliminary data.</text>
</comment>
<dbReference type="PROSITE" id="PS50119">
    <property type="entry name" value="ZF_BBOX"/>
    <property type="match status" value="1"/>
</dbReference>
<feature type="region of interest" description="Disordered" evidence="2">
    <location>
        <begin position="95"/>
        <end position="140"/>
    </location>
</feature>
<evidence type="ECO:0000256" key="2">
    <source>
        <dbReference type="SAM" id="MobiDB-lite"/>
    </source>
</evidence>